<comment type="caution">
    <text evidence="2">The sequence shown here is derived from an EMBL/GenBank/DDBJ whole genome shotgun (WGS) entry which is preliminary data.</text>
</comment>
<evidence type="ECO:0000313" key="2">
    <source>
        <dbReference type="EMBL" id="MBE5038393.1"/>
    </source>
</evidence>
<proteinExistence type="predicted"/>
<dbReference type="PROSITE" id="PS51257">
    <property type="entry name" value="PROKAR_LIPOPROTEIN"/>
    <property type="match status" value="1"/>
</dbReference>
<reference evidence="2 3" key="1">
    <citation type="submission" date="2020-10" db="EMBL/GenBank/DDBJ databases">
        <title>ChiBAC.</title>
        <authorList>
            <person name="Zenner C."/>
            <person name="Hitch T.C.A."/>
            <person name="Clavel T."/>
        </authorList>
    </citation>
    <scope>NUCLEOTIDE SEQUENCE [LARGE SCALE GENOMIC DNA]</scope>
    <source>
        <strain evidence="2 3">DSM 109015</strain>
    </source>
</reference>
<protein>
    <submittedName>
        <fullName evidence="2">Uncharacterized protein</fullName>
    </submittedName>
</protein>
<dbReference type="Proteomes" id="UP000768567">
    <property type="component" value="Unassembled WGS sequence"/>
</dbReference>
<evidence type="ECO:0000313" key="3">
    <source>
        <dbReference type="Proteomes" id="UP000768567"/>
    </source>
</evidence>
<name>A0ABR9R5F7_9FIRM</name>
<gene>
    <name evidence="2" type="ORF">INF35_11400</name>
</gene>
<dbReference type="EMBL" id="JADCKC010000003">
    <property type="protein sequence ID" value="MBE5038393.1"/>
    <property type="molecule type" value="Genomic_DNA"/>
</dbReference>
<dbReference type="RefSeq" id="WP_193502516.1">
    <property type="nucleotide sequence ID" value="NZ_JADCKC010000003.1"/>
</dbReference>
<feature type="signal peptide" evidence="1">
    <location>
        <begin position="1"/>
        <end position="29"/>
    </location>
</feature>
<accession>A0ABR9R5F7</accession>
<keyword evidence="1" id="KW-0732">Signal</keyword>
<organism evidence="2 3">
    <name type="scientific">Gemmiger gallinarum</name>
    <dbReference type="NCBI Taxonomy" id="2779354"/>
    <lineage>
        <taxon>Bacteria</taxon>
        <taxon>Bacillati</taxon>
        <taxon>Bacillota</taxon>
        <taxon>Clostridia</taxon>
        <taxon>Eubacteriales</taxon>
        <taxon>Gemmiger</taxon>
    </lineage>
</organism>
<keyword evidence="3" id="KW-1185">Reference proteome</keyword>
<feature type="chain" id="PRO_5047366934" evidence="1">
    <location>
        <begin position="30"/>
        <end position="203"/>
    </location>
</feature>
<evidence type="ECO:0000256" key="1">
    <source>
        <dbReference type="SAM" id="SignalP"/>
    </source>
</evidence>
<sequence length="203" mass="21677">MKLHHRVLALGMAAVMALALTACSPKKVAQDMVIGMVQALGFTTADEEEDEATETMATEGGSITYPEGFDASGTNALLQDGTLYLSFKDMQYYSTDFFTPAGDTVTVTSYGSIDATTSYTAYKVALWELSEDGTTTSYVAGSTIYFTISSDETCYTYDIGGLTPGKKYKARVSFDSTVARVTGGMTISGLTDDALVQTEDDDT</sequence>